<feature type="domain" description="Amidase" evidence="1">
    <location>
        <begin position="26"/>
        <end position="115"/>
    </location>
</feature>
<dbReference type="SUPFAM" id="SSF75304">
    <property type="entry name" value="Amidase signature (AS) enzymes"/>
    <property type="match status" value="1"/>
</dbReference>
<evidence type="ECO:0000313" key="2">
    <source>
        <dbReference type="EMBL" id="KAL2072989.1"/>
    </source>
</evidence>
<proteinExistence type="predicted"/>
<reference evidence="2 3" key="1">
    <citation type="journal article" date="2024" name="Commun. Biol.">
        <title>Comparative genomic analysis of thermophilic fungi reveals convergent evolutionary adaptations and gene losses.</title>
        <authorList>
            <person name="Steindorff A.S."/>
            <person name="Aguilar-Pontes M.V."/>
            <person name="Robinson A.J."/>
            <person name="Andreopoulos B."/>
            <person name="LaButti K."/>
            <person name="Kuo A."/>
            <person name="Mondo S."/>
            <person name="Riley R."/>
            <person name="Otillar R."/>
            <person name="Haridas S."/>
            <person name="Lipzen A."/>
            <person name="Grimwood J."/>
            <person name="Schmutz J."/>
            <person name="Clum A."/>
            <person name="Reid I.D."/>
            <person name="Moisan M.C."/>
            <person name="Butler G."/>
            <person name="Nguyen T.T.M."/>
            <person name="Dewar K."/>
            <person name="Conant G."/>
            <person name="Drula E."/>
            <person name="Henrissat B."/>
            <person name="Hansel C."/>
            <person name="Singer S."/>
            <person name="Hutchinson M.I."/>
            <person name="de Vries R.P."/>
            <person name="Natvig D.O."/>
            <person name="Powell A.J."/>
            <person name="Tsang A."/>
            <person name="Grigoriev I.V."/>
        </authorList>
    </citation>
    <scope>NUCLEOTIDE SEQUENCE [LARGE SCALE GENOMIC DNA]</scope>
    <source>
        <strain evidence="2 3">CBS 494.80</strain>
    </source>
</reference>
<sequence>MVSYGGQCQSAYAQGGVLLNDSKDGHSSPAGSSSRPAVTISAGYAPHCVGTDTDGSPMDPAGRASVYTIKPSIGVVSQDGLIPVSRTMDFAGPMGKTPYDIAALLELLREDDAPEFPADGYTSMLDGIMAEFLAAVDYRDWICSPKYMASEESATVEMYVMAWNIKRYRADTKAREFFGNVPLPKPESANLSGEDCPAMIKLAGFRHDLPACLDALECARAKNIQALINFNIDIKNISSSCEKSVENKGIDYIPHNYNADVITGPPDSALSTLADGSGYPIAGMPLVNLDINGRGFGMVALPGKHQGATLLRFLCACDSGFHPPRPLPMLVGETAELDANYSMDSECSSSKDGS</sequence>
<name>A0ABR4CSX2_9HELO</name>
<accession>A0ABR4CSX2</accession>
<evidence type="ECO:0000259" key="1">
    <source>
        <dbReference type="Pfam" id="PF01425"/>
    </source>
</evidence>
<dbReference type="InterPro" id="IPR023631">
    <property type="entry name" value="Amidase_dom"/>
</dbReference>
<gene>
    <name evidence="2" type="ORF">VTL71DRAFT_10313</name>
</gene>
<comment type="caution">
    <text evidence="2">The sequence shown here is derived from an EMBL/GenBank/DDBJ whole genome shotgun (WGS) entry which is preliminary data.</text>
</comment>
<dbReference type="Pfam" id="PF01425">
    <property type="entry name" value="Amidase"/>
    <property type="match status" value="1"/>
</dbReference>
<dbReference type="Proteomes" id="UP001595075">
    <property type="component" value="Unassembled WGS sequence"/>
</dbReference>
<dbReference type="InterPro" id="IPR036928">
    <property type="entry name" value="AS_sf"/>
</dbReference>
<dbReference type="Gene3D" id="3.90.1300.10">
    <property type="entry name" value="Amidase signature (AS) domain"/>
    <property type="match status" value="1"/>
</dbReference>
<evidence type="ECO:0000313" key="3">
    <source>
        <dbReference type="Proteomes" id="UP001595075"/>
    </source>
</evidence>
<dbReference type="EMBL" id="JAZHXI010000003">
    <property type="protein sequence ID" value="KAL2072989.1"/>
    <property type="molecule type" value="Genomic_DNA"/>
</dbReference>
<organism evidence="2 3">
    <name type="scientific">Oculimacula yallundae</name>
    <dbReference type="NCBI Taxonomy" id="86028"/>
    <lineage>
        <taxon>Eukaryota</taxon>
        <taxon>Fungi</taxon>
        <taxon>Dikarya</taxon>
        <taxon>Ascomycota</taxon>
        <taxon>Pezizomycotina</taxon>
        <taxon>Leotiomycetes</taxon>
        <taxon>Helotiales</taxon>
        <taxon>Ploettnerulaceae</taxon>
        <taxon>Oculimacula</taxon>
    </lineage>
</organism>
<keyword evidence="3" id="KW-1185">Reference proteome</keyword>
<protein>
    <recommendedName>
        <fullName evidence="1">Amidase domain-containing protein</fullName>
    </recommendedName>
</protein>
<dbReference type="PANTHER" id="PTHR42678:SF34">
    <property type="entry name" value="OS04G0183300 PROTEIN"/>
    <property type="match status" value="1"/>
</dbReference>
<dbReference type="PANTHER" id="PTHR42678">
    <property type="entry name" value="AMIDASE"/>
    <property type="match status" value="1"/>
</dbReference>